<dbReference type="Proteomes" id="UP000289792">
    <property type="component" value="Unassembled WGS sequence"/>
</dbReference>
<dbReference type="PANTHER" id="PTHR12526">
    <property type="entry name" value="GLYCOSYLTRANSFERASE"/>
    <property type="match status" value="1"/>
</dbReference>
<dbReference type="OrthoDB" id="1411429at2"/>
<dbReference type="AlphaFoldDB" id="A0A4Q0XBZ2"/>
<dbReference type="Pfam" id="PF13477">
    <property type="entry name" value="Glyco_trans_4_2"/>
    <property type="match status" value="1"/>
</dbReference>
<organism evidence="3 4">
    <name type="scientific">Gelidibacter gilvus</name>
    <dbReference type="NCBI Taxonomy" id="59602"/>
    <lineage>
        <taxon>Bacteria</taxon>
        <taxon>Pseudomonadati</taxon>
        <taxon>Bacteroidota</taxon>
        <taxon>Flavobacteriia</taxon>
        <taxon>Flavobacteriales</taxon>
        <taxon>Flavobacteriaceae</taxon>
        <taxon>Gelidibacter</taxon>
    </lineage>
</organism>
<dbReference type="Gene3D" id="3.40.50.2000">
    <property type="entry name" value="Glycogen Phosphorylase B"/>
    <property type="match status" value="2"/>
</dbReference>
<proteinExistence type="predicted"/>
<evidence type="ECO:0000259" key="1">
    <source>
        <dbReference type="Pfam" id="PF00534"/>
    </source>
</evidence>
<sequence>MKILIIAMRSIHTIRWVSQLKDSGHDVHWFDILNGGYIPEWEWVTQHTNWRYKFGNFKGRYFIKRYIPRFHRLFENSAEQKFNDLLDEIQPDVVHSFVMYNCTVPLITTMKKNKHIKWIYSAWGNDLYYYRNIETYKKDILKALPHLNYMFADCHRDIQIAKEMGFKGGVLGVFPGGGGYDIERYDRLNLPIDQRNIILIKGYEQRFGKAINVVLALKNIQDQLQDFKVIVFGADDPFNKAFSKMENIDFIEIKQHMNHNDVLSLMGESLIYIGNSISDGMPNTLLEAIIMGAFPIQSNPGGATEEIIQDNVNGFLIENPESIEDIQEKVLFALSNENLLNKARFYNKELRETLEYEYIRNEVLKAYDSIILRENEN</sequence>
<dbReference type="InterPro" id="IPR028098">
    <property type="entry name" value="Glyco_trans_4-like_N"/>
</dbReference>
<dbReference type="PANTHER" id="PTHR12526:SF630">
    <property type="entry name" value="GLYCOSYLTRANSFERASE"/>
    <property type="match status" value="1"/>
</dbReference>
<dbReference type="RefSeq" id="WP_129018591.1">
    <property type="nucleotide sequence ID" value="NZ_SDDZ01000014.1"/>
</dbReference>
<dbReference type="Pfam" id="PF00534">
    <property type="entry name" value="Glycos_transf_1"/>
    <property type="match status" value="1"/>
</dbReference>
<keyword evidence="3" id="KW-0808">Transferase</keyword>
<feature type="domain" description="Glycosyltransferase subfamily 4-like N-terminal" evidence="2">
    <location>
        <begin position="4"/>
        <end position="142"/>
    </location>
</feature>
<name>A0A4Q0XBZ2_9FLAO</name>
<evidence type="ECO:0000313" key="4">
    <source>
        <dbReference type="Proteomes" id="UP000289792"/>
    </source>
</evidence>
<dbReference type="EMBL" id="SDDZ01000014">
    <property type="protein sequence ID" value="RXJ45402.1"/>
    <property type="molecule type" value="Genomic_DNA"/>
</dbReference>
<dbReference type="InterPro" id="IPR001296">
    <property type="entry name" value="Glyco_trans_1"/>
</dbReference>
<evidence type="ECO:0000313" key="3">
    <source>
        <dbReference type="EMBL" id="RXJ45402.1"/>
    </source>
</evidence>
<protein>
    <submittedName>
        <fullName evidence="3">Glycosyltransferase</fullName>
    </submittedName>
</protein>
<gene>
    <name evidence="3" type="ORF">ESZ48_16420</name>
</gene>
<reference evidence="3 4" key="1">
    <citation type="submission" date="2019-01" db="EMBL/GenBank/DDBJ databases">
        <title>Genome sequence of the Antarctic species Gelidibacter gilvus ACAM 158(T).</title>
        <authorList>
            <person name="Bowman J.P."/>
        </authorList>
    </citation>
    <scope>NUCLEOTIDE SEQUENCE [LARGE SCALE GENOMIC DNA]</scope>
    <source>
        <strain evidence="3 4">IC158</strain>
    </source>
</reference>
<keyword evidence="4" id="KW-1185">Reference proteome</keyword>
<dbReference type="CDD" id="cd03801">
    <property type="entry name" value="GT4_PimA-like"/>
    <property type="match status" value="1"/>
</dbReference>
<dbReference type="SUPFAM" id="SSF53756">
    <property type="entry name" value="UDP-Glycosyltransferase/glycogen phosphorylase"/>
    <property type="match status" value="1"/>
</dbReference>
<comment type="caution">
    <text evidence="3">The sequence shown here is derived from an EMBL/GenBank/DDBJ whole genome shotgun (WGS) entry which is preliminary data.</text>
</comment>
<accession>A0A4Q0XBZ2</accession>
<dbReference type="GO" id="GO:0016757">
    <property type="term" value="F:glycosyltransferase activity"/>
    <property type="evidence" value="ECO:0007669"/>
    <property type="project" value="InterPro"/>
</dbReference>
<feature type="domain" description="Glycosyl transferase family 1" evidence="1">
    <location>
        <begin position="211"/>
        <end position="347"/>
    </location>
</feature>
<evidence type="ECO:0000259" key="2">
    <source>
        <dbReference type="Pfam" id="PF13477"/>
    </source>
</evidence>